<name>X1PJ26_9ZZZZ</name>
<dbReference type="AlphaFoldDB" id="X1PJ26"/>
<proteinExistence type="predicted"/>
<organism evidence="1">
    <name type="scientific">marine sediment metagenome</name>
    <dbReference type="NCBI Taxonomy" id="412755"/>
    <lineage>
        <taxon>unclassified sequences</taxon>
        <taxon>metagenomes</taxon>
        <taxon>ecological metagenomes</taxon>
    </lineage>
</organism>
<dbReference type="EMBL" id="BARV01014290">
    <property type="protein sequence ID" value="GAI30884.1"/>
    <property type="molecule type" value="Genomic_DNA"/>
</dbReference>
<evidence type="ECO:0000313" key="1">
    <source>
        <dbReference type="EMBL" id="GAI30884.1"/>
    </source>
</evidence>
<comment type="caution">
    <text evidence="1">The sequence shown here is derived from an EMBL/GenBank/DDBJ whole genome shotgun (WGS) entry which is preliminary data.</text>
</comment>
<protein>
    <submittedName>
        <fullName evidence="1">Uncharacterized protein</fullName>
    </submittedName>
</protein>
<reference evidence="1" key="1">
    <citation type="journal article" date="2014" name="Front. Microbiol.">
        <title>High frequency of phylogenetically diverse reductive dehalogenase-homologous genes in deep subseafloor sedimentary metagenomes.</title>
        <authorList>
            <person name="Kawai M."/>
            <person name="Futagami T."/>
            <person name="Toyoda A."/>
            <person name="Takaki Y."/>
            <person name="Nishi S."/>
            <person name="Hori S."/>
            <person name="Arai W."/>
            <person name="Tsubouchi T."/>
            <person name="Morono Y."/>
            <person name="Uchiyama I."/>
            <person name="Ito T."/>
            <person name="Fujiyama A."/>
            <person name="Inagaki F."/>
            <person name="Takami H."/>
        </authorList>
    </citation>
    <scope>NUCLEOTIDE SEQUENCE</scope>
    <source>
        <strain evidence="1">Expedition CK06-06</strain>
    </source>
</reference>
<gene>
    <name evidence="1" type="ORF">S06H3_25081</name>
</gene>
<feature type="non-terminal residue" evidence="1">
    <location>
        <position position="1"/>
    </location>
</feature>
<sequence>PLPRLQSEEVKMEKTWKPTVAGILNIVSGGKEYLV</sequence>
<accession>X1PJ26</accession>